<evidence type="ECO:0000313" key="2">
    <source>
        <dbReference type="EMBL" id="AXK41847.1"/>
    </source>
</evidence>
<gene>
    <name evidence="2" type="ORF">DVR09_05380</name>
</gene>
<keyword evidence="2" id="KW-0413">Isomerase</keyword>
<dbReference type="EMBL" id="CP031357">
    <property type="protein sequence ID" value="AXK41847.1"/>
    <property type="molecule type" value="Genomic_DNA"/>
</dbReference>
<dbReference type="InterPro" id="IPR029045">
    <property type="entry name" value="ClpP/crotonase-like_dom_sf"/>
</dbReference>
<dbReference type="OrthoDB" id="9807606at2"/>
<dbReference type="Proteomes" id="UP000254508">
    <property type="component" value="Chromosome"/>
</dbReference>
<evidence type="ECO:0000256" key="1">
    <source>
        <dbReference type="ARBA" id="ARBA00005254"/>
    </source>
</evidence>
<protein>
    <submittedName>
        <fullName evidence="2">Enoyl-CoA hydratase/isomerase family protein</fullName>
    </submittedName>
</protein>
<dbReference type="InterPro" id="IPR001753">
    <property type="entry name" value="Enoyl-CoA_hydra/iso"/>
</dbReference>
<comment type="similarity">
    <text evidence="1">Belongs to the enoyl-CoA hydratase/isomerase family.</text>
</comment>
<dbReference type="PANTHER" id="PTHR42964:SF1">
    <property type="entry name" value="POLYKETIDE BIOSYNTHESIS ENOYL-COA HYDRATASE PKSH-RELATED"/>
    <property type="match status" value="1"/>
</dbReference>
<dbReference type="AlphaFoldDB" id="A0A345YD45"/>
<dbReference type="CDD" id="cd06558">
    <property type="entry name" value="crotonase-like"/>
    <property type="match status" value="1"/>
</dbReference>
<dbReference type="KEGG" id="err:DVR09_05380"/>
<dbReference type="GO" id="GO:0008300">
    <property type="term" value="P:isoprenoid catabolic process"/>
    <property type="evidence" value="ECO:0007669"/>
    <property type="project" value="TreeGrafter"/>
</dbReference>
<dbReference type="Gene3D" id="3.90.226.10">
    <property type="entry name" value="2-enoyl-CoA Hydratase, Chain A, domain 1"/>
    <property type="match status" value="1"/>
</dbReference>
<evidence type="ECO:0000313" key="3">
    <source>
        <dbReference type="Proteomes" id="UP000254508"/>
    </source>
</evidence>
<reference evidence="3" key="1">
    <citation type="submission" date="2018-07" db="EMBL/GenBank/DDBJ databases">
        <title>Genome sequence of Erythrobacter strain YH-07, an antagonistic bacterium isolated from Yellow Sea.</title>
        <authorList>
            <person name="Tang T."/>
            <person name="Liu Q."/>
            <person name="Sun X."/>
        </authorList>
    </citation>
    <scope>NUCLEOTIDE SEQUENCE [LARGE SCALE GENOMIC DNA]</scope>
    <source>
        <strain evidence="3">YH-07</strain>
    </source>
</reference>
<organism evidence="2 3">
    <name type="scientific">Erythrobacter aureus</name>
    <dbReference type="NCBI Taxonomy" id="2182384"/>
    <lineage>
        <taxon>Bacteria</taxon>
        <taxon>Pseudomonadati</taxon>
        <taxon>Pseudomonadota</taxon>
        <taxon>Alphaproteobacteria</taxon>
        <taxon>Sphingomonadales</taxon>
        <taxon>Erythrobacteraceae</taxon>
        <taxon>Erythrobacter/Porphyrobacter group</taxon>
        <taxon>Erythrobacter</taxon>
    </lineage>
</organism>
<dbReference type="PANTHER" id="PTHR42964">
    <property type="entry name" value="ENOYL-COA HYDRATASE"/>
    <property type="match status" value="1"/>
</dbReference>
<sequence>MRAEGMRVFETLDYSVRDGVAELRLQRPERRNAVNHRMHVELPQAWSAIRRDPQVVVAIVTGAGSKAFCTGADLADLPPVEESDGHGAMAWTGLRNNVWKPVICAINGQVVGGGLHFVADADIVIASDEATFCDSHVSSGLVAGLEPVALARKIPLEAVLRLALVGRGYTMSAARACELGLVGEVVPASQLMERARELAALIAANSPSAMARTKRAIWRSLELPLSQSLDAAWRDIETHNRGPDFQEGIDAFLERRPPEWAAYDPEARDDG</sequence>
<dbReference type="GO" id="GO:0016853">
    <property type="term" value="F:isomerase activity"/>
    <property type="evidence" value="ECO:0007669"/>
    <property type="project" value="UniProtKB-KW"/>
</dbReference>
<dbReference type="InterPro" id="IPR051683">
    <property type="entry name" value="Enoyl-CoA_Hydratase/Isomerase"/>
</dbReference>
<name>A0A345YD45_9SPHN</name>
<dbReference type="SUPFAM" id="SSF52096">
    <property type="entry name" value="ClpP/crotonase"/>
    <property type="match status" value="1"/>
</dbReference>
<dbReference type="Pfam" id="PF00378">
    <property type="entry name" value="ECH_1"/>
    <property type="match status" value="1"/>
</dbReference>
<accession>A0A345YD45</accession>
<keyword evidence="3" id="KW-1185">Reference proteome</keyword>
<proteinExistence type="inferred from homology"/>